<name>A0ABQ2Z0V7_9ACTN</name>
<proteinExistence type="inferred from homology"/>
<dbReference type="InterPro" id="IPR000120">
    <property type="entry name" value="Amidase"/>
</dbReference>
<evidence type="ECO:0000256" key="1">
    <source>
        <dbReference type="ARBA" id="ARBA00009199"/>
    </source>
</evidence>
<keyword evidence="5" id="KW-1185">Reference proteome</keyword>
<dbReference type="InterPro" id="IPR020556">
    <property type="entry name" value="Amidase_CS"/>
</dbReference>
<comment type="caution">
    <text evidence="4">The sequence shown here is derived from an EMBL/GenBank/DDBJ whole genome shotgun (WGS) entry which is preliminary data.</text>
</comment>
<evidence type="ECO:0000259" key="3">
    <source>
        <dbReference type="Pfam" id="PF01425"/>
    </source>
</evidence>
<dbReference type="PANTHER" id="PTHR11895">
    <property type="entry name" value="TRANSAMIDASE"/>
    <property type="match status" value="1"/>
</dbReference>
<dbReference type="SUPFAM" id="SSF75304">
    <property type="entry name" value="Amidase signature (AS) enzymes"/>
    <property type="match status" value="1"/>
</dbReference>
<dbReference type="InterPro" id="IPR023631">
    <property type="entry name" value="Amidase_dom"/>
</dbReference>
<dbReference type="Gene3D" id="3.90.1300.10">
    <property type="entry name" value="Amidase signature (AS) domain"/>
    <property type="match status" value="1"/>
</dbReference>
<dbReference type="InterPro" id="IPR036928">
    <property type="entry name" value="AS_sf"/>
</dbReference>
<feature type="region of interest" description="Disordered" evidence="2">
    <location>
        <begin position="66"/>
        <end position="93"/>
    </location>
</feature>
<sequence length="494" mass="51683">MQRTAHRFEEKADGMAQLHDLTALEQGEAVRTGRVSPVELTEHYLERIGRLDATVGAFVTVTPDTARKQAADAESAASAARREGRTLPPLHGVPVPVKDLNQVAGVRWTMGSAAMAEHVAPVDDHVVTKLREAGTVLLGKTNTPEFGLPAHTENAVAPPARTPWDLGRSAGGSSGGAAAAVAAGLAPLAHASDGGGSIRIPASACGLFGIKPSRGRVSSGPVLYDVTGLGSSGPLARTVADAAALLDVLAGPMPGDPYAAPALPPGETFTGHARRAPGRLRIAHITEAPIPGVEVHPECRRAAEETAGLLRELGHEVEELTLPADEALGRAFITVWEVLSTLAPVPPGREEHLMPLTRHLRERGARVTGTQFAAALYRMRAIGRLVAEALQAPGTGYDVLLSPTLAQLPLPVGALRNDDDPEGEFASLVGFTPFTPLYNATGQPAVSVPLHWTPEGLPVGVMLGGRYGDEATLISLSAQLEEARPWAGRRPAVW</sequence>
<reference evidence="5" key="1">
    <citation type="journal article" date="2019" name="Int. J. Syst. Evol. Microbiol.">
        <title>The Global Catalogue of Microorganisms (GCM) 10K type strain sequencing project: providing services to taxonomists for standard genome sequencing and annotation.</title>
        <authorList>
            <consortium name="The Broad Institute Genomics Platform"/>
            <consortium name="The Broad Institute Genome Sequencing Center for Infectious Disease"/>
            <person name="Wu L."/>
            <person name="Ma J."/>
        </authorList>
    </citation>
    <scope>NUCLEOTIDE SEQUENCE [LARGE SCALE GENOMIC DNA]</scope>
    <source>
        <strain evidence="5">JCM 4586</strain>
    </source>
</reference>
<dbReference type="Pfam" id="PF01425">
    <property type="entry name" value="Amidase"/>
    <property type="match status" value="1"/>
</dbReference>
<gene>
    <name evidence="4" type="ORF">GCM10010324_53610</name>
</gene>
<evidence type="ECO:0000313" key="4">
    <source>
        <dbReference type="EMBL" id="GGY00237.1"/>
    </source>
</evidence>
<organism evidence="4 5">
    <name type="scientific">Streptomyces hiroshimensis</name>
    <dbReference type="NCBI Taxonomy" id="66424"/>
    <lineage>
        <taxon>Bacteria</taxon>
        <taxon>Bacillati</taxon>
        <taxon>Actinomycetota</taxon>
        <taxon>Actinomycetes</taxon>
        <taxon>Kitasatosporales</taxon>
        <taxon>Streptomycetaceae</taxon>
        <taxon>Streptomyces</taxon>
    </lineage>
</organism>
<evidence type="ECO:0000313" key="5">
    <source>
        <dbReference type="Proteomes" id="UP000659223"/>
    </source>
</evidence>
<comment type="similarity">
    <text evidence="1">Belongs to the amidase family.</text>
</comment>
<accession>A0ABQ2Z0V7</accession>
<evidence type="ECO:0000256" key="2">
    <source>
        <dbReference type="SAM" id="MobiDB-lite"/>
    </source>
</evidence>
<protein>
    <submittedName>
        <fullName evidence="4">Amidase</fullName>
    </submittedName>
</protein>
<dbReference type="PANTHER" id="PTHR11895:SF7">
    <property type="entry name" value="GLUTAMYL-TRNA(GLN) AMIDOTRANSFERASE SUBUNIT A, MITOCHONDRIAL"/>
    <property type="match status" value="1"/>
</dbReference>
<feature type="domain" description="Amidase" evidence="3">
    <location>
        <begin position="39"/>
        <end position="473"/>
    </location>
</feature>
<dbReference type="EMBL" id="BMUT01000012">
    <property type="protein sequence ID" value="GGY00237.1"/>
    <property type="molecule type" value="Genomic_DNA"/>
</dbReference>
<dbReference type="PROSITE" id="PS00571">
    <property type="entry name" value="AMIDASES"/>
    <property type="match status" value="1"/>
</dbReference>
<dbReference type="Proteomes" id="UP000659223">
    <property type="component" value="Unassembled WGS sequence"/>
</dbReference>